<feature type="domain" description="Serine aminopeptidase S33" evidence="1">
    <location>
        <begin position="1"/>
        <end position="108"/>
    </location>
</feature>
<gene>
    <name evidence="2" type="ORF">XELAEV_18018060mg</name>
</gene>
<dbReference type="InterPro" id="IPR029058">
    <property type="entry name" value="AB_hydrolase_fold"/>
</dbReference>
<dbReference type="Pfam" id="PF12146">
    <property type="entry name" value="Hydrolase_4"/>
    <property type="match status" value="1"/>
</dbReference>
<reference evidence="3" key="1">
    <citation type="journal article" date="2016" name="Nature">
        <title>Genome evolution in the allotetraploid frog Xenopus laevis.</title>
        <authorList>
            <person name="Session A.M."/>
            <person name="Uno Y."/>
            <person name="Kwon T."/>
            <person name="Chapman J.A."/>
            <person name="Toyoda A."/>
            <person name="Takahashi S."/>
            <person name="Fukui A."/>
            <person name="Hikosaka A."/>
            <person name="Suzuki A."/>
            <person name="Kondo M."/>
            <person name="van Heeringen S.J."/>
            <person name="Quigley I."/>
            <person name="Heinz S."/>
            <person name="Ogino H."/>
            <person name="Ochi H."/>
            <person name="Hellsten U."/>
            <person name="Lyons J.B."/>
            <person name="Simakov O."/>
            <person name="Putnam N."/>
            <person name="Stites J."/>
            <person name="Kuroki Y."/>
            <person name="Tanaka T."/>
            <person name="Michiue T."/>
            <person name="Watanabe M."/>
            <person name="Bogdanovic O."/>
            <person name="Lister R."/>
            <person name="Georgiou G."/>
            <person name="Paranjpe S.S."/>
            <person name="van Kruijsbergen I."/>
            <person name="Shu S."/>
            <person name="Carlson J."/>
            <person name="Kinoshita T."/>
            <person name="Ohta Y."/>
            <person name="Mawaribuchi S."/>
            <person name="Jenkins J."/>
            <person name="Grimwood J."/>
            <person name="Schmutz J."/>
            <person name="Mitros T."/>
            <person name="Mozaffari S.V."/>
            <person name="Suzuki Y."/>
            <person name="Haramoto Y."/>
            <person name="Yamamoto T.S."/>
            <person name="Takagi C."/>
            <person name="Heald R."/>
            <person name="Miller K."/>
            <person name="Haudenschild C."/>
            <person name="Kitzman J."/>
            <person name="Nakayama T."/>
            <person name="Izutsu Y."/>
            <person name="Robert J."/>
            <person name="Fortriede J."/>
            <person name="Burns K."/>
            <person name="Lotay V."/>
            <person name="Karimi K."/>
            <person name="Yasuoka Y."/>
            <person name="Dichmann D.S."/>
            <person name="Flajnik M.F."/>
            <person name="Houston D.W."/>
            <person name="Shendure J."/>
            <person name="DuPasquier L."/>
            <person name="Vize P.D."/>
            <person name="Zorn A.M."/>
            <person name="Ito M."/>
            <person name="Marcotte E.M."/>
            <person name="Wallingford J.B."/>
            <person name="Ito Y."/>
            <person name="Asashima M."/>
            <person name="Ueno N."/>
            <person name="Matsuda Y."/>
            <person name="Veenstra G.J."/>
            <person name="Fujiyama A."/>
            <person name="Harland R.M."/>
            <person name="Taira M."/>
            <person name="Rokhsar D.S."/>
        </authorList>
    </citation>
    <scope>NUCLEOTIDE SEQUENCE [LARGE SCALE GENOMIC DNA]</scope>
    <source>
        <strain evidence="3">J</strain>
    </source>
</reference>
<organism evidence="2 3">
    <name type="scientific">Xenopus laevis</name>
    <name type="common">African clawed frog</name>
    <dbReference type="NCBI Taxonomy" id="8355"/>
    <lineage>
        <taxon>Eukaryota</taxon>
        <taxon>Metazoa</taxon>
        <taxon>Chordata</taxon>
        <taxon>Craniata</taxon>
        <taxon>Vertebrata</taxon>
        <taxon>Euteleostomi</taxon>
        <taxon>Amphibia</taxon>
        <taxon>Batrachia</taxon>
        <taxon>Anura</taxon>
        <taxon>Pipoidea</taxon>
        <taxon>Pipidae</taxon>
        <taxon>Xenopodinae</taxon>
        <taxon>Xenopus</taxon>
        <taxon>Xenopus</taxon>
    </lineage>
</organism>
<sequence length="156" mass="16922">MGGAIAILTVDEKRDNFSGLILTSLLLLPNPQSATSLKAFAAKLLNYVLRNLSLGSIDPSFKSLNKKGVEDYSPDPLLLNATSRVEKALPLFNVPLLLFHGTVDKLCVICVFHVMIDTIQKLPEVTSSVFQVIESWLQHRLGGTGSSNIVQQASST</sequence>
<dbReference type="AlphaFoldDB" id="A0A974DCA9"/>
<evidence type="ECO:0000313" key="2">
    <source>
        <dbReference type="EMBL" id="OCT89439.1"/>
    </source>
</evidence>
<proteinExistence type="predicted"/>
<dbReference type="EMBL" id="CM004470">
    <property type="protein sequence ID" value="OCT89439.1"/>
    <property type="molecule type" value="Genomic_DNA"/>
</dbReference>
<evidence type="ECO:0000259" key="1">
    <source>
        <dbReference type="Pfam" id="PF12146"/>
    </source>
</evidence>
<name>A0A974DCA9_XENLA</name>
<dbReference type="SUPFAM" id="SSF53474">
    <property type="entry name" value="alpha/beta-Hydrolases"/>
    <property type="match status" value="1"/>
</dbReference>
<dbReference type="Proteomes" id="UP000694892">
    <property type="component" value="Chromosome 3L"/>
</dbReference>
<protein>
    <recommendedName>
        <fullName evidence="1">Serine aminopeptidase S33 domain-containing protein</fullName>
    </recommendedName>
</protein>
<evidence type="ECO:0000313" key="3">
    <source>
        <dbReference type="Proteomes" id="UP000694892"/>
    </source>
</evidence>
<accession>A0A974DCA9</accession>
<dbReference type="InterPro" id="IPR022742">
    <property type="entry name" value="Hydrolase_4"/>
</dbReference>
<dbReference type="Gene3D" id="3.40.50.1820">
    <property type="entry name" value="alpha/beta hydrolase"/>
    <property type="match status" value="1"/>
</dbReference>